<dbReference type="EMBL" id="BEZZ01007074">
    <property type="protein sequence ID" value="GCC17924.1"/>
    <property type="molecule type" value="Genomic_DNA"/>
</dbReference>
<reference evidence="1 2" key="1">
    <citation type="journal article" date="2018" name="Nat. Ecol. Evol.">
        <title>Shark genomes provide insights into elasmobranch evolution and the origin of vertebrates.</title>
        <authorList>
            <person name="Hara Y"/>
            <person name="Yamaguchi K"/>
            <person name="Onimaru K"/>
            <person name="Kadota M"/>
            <person name="Koyanagi M"/>
            <person name="Keeley SD"/>
            <person name="Tatsumi K"/>
            <person name="Tanaka K"/>
            <person name="Motone F"/>
            <person name="Kageyama Y"/>
            <person name="Nozu R"/>
            <person name="Adachi N"/>
            <person name="Nishimura O"/>
            <person name="Nakagawa R"/>
            <person name="Tanegashima C"/>
            <person name="Kiyatake I"/>
            <person name="Matsumoto R"/>
            <person name="Murakumo K"/>
            <person name="Nishida K"/>
            <person name="Terakita A"/>
            <person name="Kuratani S"/>
            <person name="Sato K"/>
            <person name="Hyodo S Kuraku.S."/>
        </authorList>
    </citation>
    <scope>NUCLEOTIDE SEQUENCE [LARGE SCALE GENOMIC DNA]</scope>
</reference>
<accession>A0A401RIG8</accession>
<dbReference type="AlphaFoldDB" id="A0A401RIG8"/>
<keyword evidence="2" id="KW-1185">Reference proteome</keyword>
<proteinExistence type="predicted"/>
<dbReference type="Proteomes" id="UP000287033">
    <property type="component" value="Unassembled WGS sequence"/>
</dbReference>
<protein>
    <submittedName>
        <fullName evidence="1">Uncharacterized protein</fullName>
    </submittedName>
</protein>
<name>A0A401RIG8_CHIPU</name>
<organism evidence="1 2">
    <name type="scientific">Chiloscyllium punctatum</name>
    <name type="common">Brownbanded bambooshark</name>
    <name type="synonym">Hemiscyllium punctatum</name>
    <dbReference type="NCBI Taxonomy" id="137246"/>
    <lineage>
        <taxon>Eukaryota</taxon>
        <taxon>Metazoa</taxon>
        <taxon>Chordata</taxon>
        <taxon>Craniata</taxon>
        <taxon>Vertebrata</taxon>
        <taxon>Chondrichthyes</taxon>
        <taxon>Elasmobranchii</taxon>
        <taxon>Galeomorphii</taxon>
        <taxon>Galeoidea</taxon>
        <taxon>Orectolobiformes</taxon>
        <taxon>Hemiscylliidae</taxon>
        <taxon>Chiloscyllium</taxon>
    </lineage>
</organism>
<gene>
    <name evidence="1" type="ORF">chiPu_0022330</name>
</gene>
<feature type="non-terminal residue" evidence="1">
    <location>
        <position position="35"/>
    </location>
</feature>
<evidence type="ECO:0000313" key="1">
    <source>
        <dbReference type="EMBL" id="GCC17924.1"/>
    </source>
</evidence>
<evidence type="ECO:0000313" key="2">
    <source>
        <dbReference type="Proteomes" id="UP000287033"/>
    </source>
</evidence>
<comment type="caution">
    <text evidence="1">The sequence shown here is derived from an EMBL/GenBank/DDBJ whole genome shotgun (WGS) entry which is preliminary data.</text>
</comment>
<sequence>MAPPVFSLTKRQRAYRSARVCLQLEGPVLRLHIAD</sequence>